<comment type="caution">
    <text evidence="1">The sequence shown here is derived from an EMBL/GenBank/DDBJ whole genome shotgun (WGS) entry which is preliminary data.</text>
</comment>
<keyword evidence="2" id="KW-1185">Reference proteome</keyword>
<accession>A0AAN6GA48</accession>
<dbReference type="Proteomes" id="UP001176521">
    <property type="component" value="Unassembled WGS sequence"/>
</dbReference>
<evidence type="ECO:0000313" key="1">
    <source>
        <dbReference type="EMBL" id="KAK0529295.1"/>
    </source>
</evidence>
<proteinExistence type="predicted"/>
<reference evidence="1" key="1">
    <citation type="journal article" date="2023" name="PhytoFront">
        <title>Draft Genome Resources of Seven Strains of Tilletia horrida, Causal Agent of Kernel Smut of Rice.</title>
        <authorList>
            <person name="Khanal S."/>
            <person name="Antony Babu S."/>
            <person name="Zhou X.G."/>
        </authorList>
    </citation>
    <scope>NUCLEOTIDE SEQUENCE</scope>
    <source>
        <strain evidence="1">TX3</strain>
    </source>
</reference>
<dbReference type="AlphaFoldDB" id="A0AAN6GA48"/>
<dbReference type="SUPFAM" id="SSF56399">
    <property type="entry name" value="ADP-ribosylation"/>
    <property type="match status" value="1"/>
</dbReference>
<organism evidence="1 2">
    <name type="scientific">Tilletia horrida</name>
    <dbReference type="NCBI Taxonomy" id="155126"/>
    <lineage>
        <taxon>Eukaryota</taxon>
        <taxon>Fungi</taxon>
        <taxon>Dikarya</taxon>
        <taxon>Basidiomycota</taxon>
        <taxon>Ustilaginomycotina</taxon>
        <taxon>Exobasidiomycetes</taxon>
        <taxon>Tilletiales</taxon>
        <taxon>Tilletiaceae</taxon>
        <taxon>Tilletia</taxon>
    </lineage>
</organism>
<protein>
    <recommendedName>
        <fullName evidence="3">PARP catalytic domain-containing protein</fullName>
    </recommendedName>
</protein>
<dbReference type="EMBL" id="JAPDMQ010000247">
    <property type="protein sequence ID" value="KAK0529295.1"/>
    <property type="molecule type" value="Genomic_DNA"/>
</dbReference>
<evidence type="ECO:0008006" key="3">
    <source>
        <dbReference type="Google" id="ProtNLM"/>
    </source>
</evidence>
<sequence>MSANQYKKRAGLSSRSKYILRAKYTPSTTSMAASSFATDHVRCLLCPQQVGSLAVLCTTCASIAQPIAPNFVPLGKDEEIYKLISSDFLSSWKHPTLTLPVVNAIYAVLMDKDIVAQYEHVRAQGQMKDEMRLYHGTRVECNFASDTMRPCDSATCYLCRIVRHSFRHPVPRDVNQINGGVWDRYGSAIYTTPISSKAADYENMRNATIDNQQRTRNVVLARVATGRMQELSTHDDRSRTAASSGYDSIVARGPPAVNYCDIETICWALAVGK</sequence>
<evidence type="ECO:0000313" key="2">
    <source>
        <dbReference type="Proteomes" id="UP001176521"/>
    </source>
</evidence>
<name>A0AAN6GA48_9BASI</name>
<dbReference type="Gene3D" id="3.90.228.10">
    <property type="match status" value="1"/>
</dbReference>
<gene>
    <name evidence="1" type="ORF">OC842_004283</name>
</gene>